<sequence length="311" mass="32679">MGSTMHVRVGAPRSARLVSALLAALALVGVTVMTHQTPAHAVSSLTTKQLQEDLWGMLYYSGSIDGSYGPATTAAVKAFQKDNCLAQDGSAGPLTQPKVIAKVKAVQAKAGASADGVYGPLTTSKVKAYQKAHGIPTGGQAGPQTMKAMGITRVLSCSPKPPTGGSTVGGTISRTEVLARAKYWTDRRVPYSMSRYTGDPQGRQYRTDCSGFVSMAWHLSSSLSTVTLPNVSHRIGKSDLRPGDILLKGGPGSAGASGHVVIFRGWANSAHTSYYASEESGSHGAIARTIPYPYFSGYGTFVPYRYDKITG</sequence>
<comment type="caution">
    <text evidence="2">The sequence shown here is derived from an EMBL/GenBank/DDBJ whole genome shotgun (WGS) entry which is preliminary data.</text>
</comment>
<dbReference type="SUPFAM" id="SSF47090">
    <property type="entry name" value="PGBD-like"/>
    <property type="match status" value="2"/>
</dbReference>
<evidence type="ECO:0000313" key="2">
    <source>
        <dbReference type="EMBL" id="GAA5027010.1"/>
    </source>
</evidence>
<dbReference type="Gene3D" id="3.90.1720.10">
    <property type="entry name" value="endopeptidase domain like (from Nostoc punctiforme)"/>
    <property type="match status" value="1"/>
</dbReference>
<name>A0ABP9JBM0_9MICO</name>
<feature type="domain" description="Peptidoglycan binding-like" evidence="1">
    <location>
        <begin position="48"/>
        <end position="95"/>
    </location>
</feature>
<dbReference type="Gene3D" id="1.10.101.10">
    <property type="entry name" value="PGBD-like superfamily/PGBD"/>
    <property type="match status" value="2"/>
</dbReference>
<accession>A0ABP9JBM0</accession>
<dbReference type="Proteomes" id="UP001500427">
    <property type="component" value="Unassembled WGS sequence"/>
</dbReference>
<keyword evidence="3" id="KW-1185">Reference proteome</keyword>
<evidence type="ECO:0000313" key="3">
    <source>
        <dbReference type="Proteomes" id="UP001500427"/>
    </source>
</evidence>
<gene>
    <name evidence="2" type="ORF">GCM10023258_21350</name>
</gene>
<dbReference type="InterPro" id="IPR038765">
    <property type="entry name" value="Papain-like_cys_pep_sf"/>
</dbReference>
<dbReference type="InterPro" id="IPR002477">
    <property type="entry name" value="Peptidoglycan-bd-like"/>
</dbReference>
<proteinExistence type="predicted"/>
<reference evidence="3" key="1">
    <citation type="journal article" date="2019" name="Int. J. Syst. Evol. Microbiol.">
        <title>The Global Catalogue of Microorganisms (GCM) 10K type strain sequencing project: providing services to taxonomists for standard genome sequencing and annotation.</title>
        <authorList>
            <consortium name="The Broad Institute Genomics Platform"/>
            <consortium name="The Broad Institute Genome Sequencing Center for Infectious Disease"/>
            <person name="Wu L."/>
            <person name="Ma J."/>
        </authorList>
    </citation>
    <scope>NUCLEOTIDE SEQUENCE [LARGE SCALE GENOMIC DNA]</scope>
    <source>
        <strain evidence="3">JCM 17687</strain>
    </source>
</reference>
<dbReference type="EMBL" id="BAABIW010000014">
    <property type="protein sequence ID" value="GAA5027010.1"/>
    <property type="molecule type" value="Genomic_DNA"/>
</dbReference>
<dbReference type="SUPFAM" id="SSF54001">
    <property type="entry name" value="Cysteine proteinases"/>
    <property type="match status" value="1"/>
</dbReference>
<organism evidence="2 3">
    <name type="scientific">Terrabacter aeriphilus</name>
    <dbReference type="NCBI Taxonomy" id="515662"/>
    <lineage>
        <taxon>Bacteria</taxon>
        <taxon>Bacillati</taxon>
        <taxon>Actinomycetota</taxon>
        <taxon>Actinomycetes</taxon>
        <taxon>Micrococcales</taxon>
        <taxon>Intrasporangiaceae</taxon>
        <taxon>Terrabacter</taxon>
    </lineage>
</organism>
<dbReference type="InterPro" id="IPR036365">
    <property type="entry name" value="PGBD-like_sf"/>
</dbReference>
<dbReference type="RefSeq" id="WP_345507447.1">
    <property type="nucleotide sequence ID" value="NZ_BAABIW010000014.1"/>
</dbReference>
<feature type="domain" description="Peptidoglycan binding-like" evidence="1">
    <location>
        <begin position="113"/>
        <end position="149"/>
    </location>
</feature>
<dbReference type="Pfam" id="PF01471">
    <property type="entry name" value="PG_binding_1"/>
    <property type="match status" value="2"/>
</dbReference>
<evidence type="ECO:0000259" key="1">
    <source>
        <dbReference type="Pfam" id="PF01471"/>
    </source>
</evidence>
<dbReference type="InterPro" id="IPR036366">
    <property type="entry name" value="PGBDSf"/>
</dbReference>
<protein>
    <recommendedName>
        <fullName evidence="1">Peptidoglycan binding-like domain-containing protein</fullName>
    </recommendedName>
</protein>